<gene>
    <name evidence="2" type="ORF">M8N44_06015</name>
</gene>
<dbReference type="GeneID" id="84023407"/>
<evidence type="ECO:0000313" key="2">
    <source>
        <dbReference type="EMBL" id="MCL6656875.1"/>
    </source>
</evidence>
<evidence type="ECO:0000313" key="3">
    <source>
        <dbReference type="Proteomes" id="UP001202031"/>
    </source>
</evidence>
<dbReference type="Proteomes" id="UP001202031">
    <property type="component" value="Unassembled WGS sequence"/>
</dbReference>
<organism evidence="2 3">
    <name type="scientific">Akkermansia massiliensis</name>
    <dbReference type="NCBI Taxonomy" id="2927224"/>
    <lineage>
        <taxon>Bacteria</taxon>
        <taxon>Pseudomonadati</taxon>
        <taxon>Verrucomicrobiota</taxon>
        <taxon>Verrucomicrobiia</taxon>
        <taxon>Verrucomicrobiales</taxon>
        <taxon>Akkermansiaceae</taxon>
        <taxon>Akkermansia</taxon>
    </lineage>
</organism>
<evidence type="ECO:0000256" key="1">
    <source>
        <dbReference type="SAM" id="MobiDB-lite"/>
    </source>
</evidence>
<proteinExistence type="predicted"/>
<name>A0ABT0R7I6_9BACT</name>
<protein>
    <submittedName>
        <fullName evidence="2">Uncharacterized protein</fullName>
    </submittedName>
</protein>
<feature type="region of interest" description="Disordered" evidence="1">
    <location>
        <begin position="472"/>
        <end position="493"/>
    </location>
</feature>
<feature type="compositionally biased region" description="Basic and acidic residues" evidence="1">
    <location>
        <begin position="472"/>
        <end position="481"/>
    </location>
</feature>
<comment type="caution">
    <text evidence="2">The sequence shown here is derived from an EMBL/GenBank/DDBJ whole genome shotgun (WGS) entry which is preliminary data.</text>
</comment>
<sequence>MSNGVEYNLRLNNSGFNGPLTEARSSLGGFKTFSVGSMAVVGAAVAGAALAVKGLHAAWTEAKAAVGEAADRETMQTAFIPLLGSAKAAKDRMMELADFAAHTPFQLPEIAAASRTLETLTDGALSTGQGLTMVGDVASGTNTPFEELAVTIGRLYSGLDSGRPVGEAMQRLQEVGAITPEVRTKLEKLQAEGKKGSEVWRVAAEDLARFSGGMELQSQTWNGKLSTLGDAWSEVRAQFGEPIMDALKPLLDDGISTIENMAVKAREIGETIAYAMRFMIEAFKQGEAWNLAKLGLTLAFQESVNFLWRTLMGAFQAIPQFLIQAFKTGVMVFDILTDAAFWGMVGNAFVGVMRTAVNGILALLSEGIANLIEYIPGMGKQAAWMHGLSREFEKDADQGAAQAGGAAKSFIDSYGDRILGQVVDNFSALQHAFSEGFSSAADVMDTSGIKAEMASISDRITGALEKQDAARTAKEKEDAAKGKPQRQKTVDDTPKIKVSWETVLAGSLAKVGGGGYGRMMLSAENVPQKQLAEQKKTNELLDKLLQKQGGALAVLG</sequence>
<reference evidence="2 3" key="1">
    <citation type="submission" date="2022-03" db="EMBL/GenBank/DDBJ databases">
        <title>Taxonomic description of new species and reclassification of some bacterial strains.</title>
        <authorList>
            <person name="Ndongo S."/>
        </authorList>
    </citation>
    <scope>NUCLEOTIDE SEQUENCE [LARGE SCALE GENOMIC DNA]</scope>
    <source>
        <strain evidence="2 3">Marseille-P6666</strain>
    </source>
</reference>
<accession>A0ABT0R7I6</accession>
<dbReference type="RefSeq" id="WP_102726883.1">
    <property type="nucleotide sequence ID" value="NZ_CP072027.1"/>
</dbReference>
<dbReference type="EMBL" id="JAMGSI010000001">
    <property type="protein sequence ID" value="MCL6656875.1"/>
    <property type="molecule type" value="Genomic_DNA"/>
</dbReference>
<keyword evidence="3" id="KW-1185">Reference proteome</keyword>